<keyword evidence="1" id="KW-0472">Membrane</keyword>
<dbReference type="InterPro" id="IPR045339">
    <property type="entry name" value="DUF6534"/>
</dbReference>
<evidence type="ECO:0000256" key="1">
    <source>
        <dbReference type="SAM" id="Phobius"/>
    </source>
</evidence>
<comment type="caution">
    <text evidence="3">The sequence shown here is derived from an EMBL/GenBank/DDBJ whole genome shotgun (WGS) entry which is preliminary data.</text>
</comment>
<feature type="domain" description="DUF6534" evidence="2">
    <location>
        <begin position="38"/>
        <end position="81"/>
    </location>
</feature>
<sequence>MLVTFGFGVAATVEAFIRPTFADFEKVAWMTSAGFGVAAIVDTLLTGTLILALQKSRTGFKGTDSLIDVLIMYAVNTGLLTGGLMDRVPQDCFDTGTLNLSALKDYSGDSTSQTWSVPRPRRGSTQIRLPNVNVSALSTGTMLDIRVDTERAVHMDAESIELEHKGSQPK</sequence>
<protein>
    <recommendedName>
        <fullName evidence="2">DUF6534 domain-containing protein</fullName>
    </recommendedName>
</protein>
<dbReference type="Pfam" id="PF20152">
    <property type="entry name" value="DUF6534"/>
    <property type="match status" value="1"/>
</dbReference>
<accession>A0A1M2VCF0</accession>
<feature type="transmembrane region" description="Helical" evidence="1">
    <location>
        <begin position="31"/>
        <end position="53"/>
    </location>
</feature>
<dbReference type="Proteomes" id="UP000184267">
    <property type="component" value="Unassembled WGS sequence"/>
</dbReference>
<dbReference type="OrthoDB" id="2758051at2759"/>
<evidence type="ECO:0000313" key="3">
    <source>
        <dbReference type="EMBL" id="OJT05272.1"/>
    </source>
</evidence>
<proteinExistence type="predicted"/>
<keyword evidence="4" id="KW-1185">Reference proteome</keyword>
<evidence type="ECO:0000259" key="2">
    <source>
        <dbReference type="Pfam" id="PF20152"/>
    </source>
</evidence>
<gene>
    <name evidence="3" type="ORF">TRAPUB_3936</name>
</gene>
<reference evidence="3 4" key="1">
    <citation type="submission" date="2016-10" db="EMBL/GenBank/DDBJ databases">
        <title>Genome sequence of the basidiomycete white-rot fungus Trametes pubescens.</title>
        <authorList>
            <person name="Makela M.R."/>
            <person name="Granchi Z."/>
            <person name="Peng M."/>
            <person name="De Vries R.P."/>
            <person name="Grigoriev I."/>
            <person name="Riley R."/>
            <person name="Hilden K."/>
        </authorList>
    </citation>
    <scope>NUCLEOTIDE SEQUENCE [LARGE SCALE GENOMIC DNA]</scope>
    <source>
        <strain evidence="3 4">FBCC735</strain>
    </source>
</reference>
<dbReference type="EMBL" id="MNAD01001474">
    <property type="protein sequence ID" value="OJT05272.1"/>
    <property type="molecule type" value="Genomic_DNA"/>
</dbReference>
<organism evidence="3 4">
    <name type="scientific">Trametes pubescens</name>
    <name type="common">White-rot fungus</name>
    <dbReference type="NCBI Taxonomy" id="154538"/>
    <lineage>
        <taxon>Eukaryota</taxon>
        <taxon>Fungi</taxon>
        <taxon>Dikarya</taxon>
        <taxon>Basidiomycota</taxon>
        <taxon>Agaricomycotina</taxon>
        <taxon>Agaricomycetes</taxon>
        <taxon>Polyporales</taxon>
        <taxon>Polyporaceae</taxon>
        <taxon>Trametes</taxon>
    </lineage>
</organism>
<keyword evidence="1" id="KW-0812">Transmembrane</keyword>
<name>A0A1M2VCF0_TRAPU</name>
<dbReference type="AlphaFoldDB" id="A0A1M2VCF0"/>
<keyword evidence="1" id="KW-1133">Transmembrane helix</keyword>
<evidence type="ECO:0000313" key="4">
    <source>
        <dbReference type="Proteomes" id="UP000184267"/>
    </source>
</evidence>